<dbReference type="PANTHER" id="PTHR46825:SF9">
    <property type="entry name" value="BETA-LACTAMASE-RELATED DOMAIN-CONTAINING PROTEIN"/>
    <property type="match status" value="1"/>
</dbReference>
<dbReference type="Proteomes" id="UP000005707">
    <property type="component" value="Unassembled WGS sequence"/>
</dbReference>
<dbReference type="InterPro" id="IPR050491">
    <property type="entry name" value="AmpC-like"/>
</dbReference>
<reference evidence="2 3" key="2">
    <citation type="journal article" date="2013" name="PLoS ONE">
        <title>INDIGO - INtegrated Data Warehouse of MIcrobial GenOmes with Examples from the Red Sea Extremophiles.</title>
        <authorList>
            <person name="Alam I."/>
            <person name="Antunes A."/>
            <person name="Kamau A.A."/>
            <person name="Ba Alawi W."/>
            <person name="Kalkatawi M."/>
            <person name="Stingl U."/>
            <person name="Bajic V.B."/>
        </authorList>
    </citation>
    <scope>NUCLEOTIDE SEQUENCE [LARGE SCALE GENOMIC DNA]</scope>
    <source>
        <strain evidence="2 3">SSD-17B</strain>
    </source>
</reference>
<dbReference type="SUPFAM" id="SSF56601">
    <property type="entry name" value="beta-lactamase/transpeptidase-like"/>
    <property type="match status" value="1"/>
</dbReference>
<dbReference type="eggNOG" id="COG1680">
    <property type="taxonomic scope" value="Bacteria"/>
</dbReference>
<protein>
    <submittedName>
        <fullName evidence="2">Beta-lactamase protein</fullName>
        <ecNumber evidence="2">3.5.2.6</ecNumber>
    </submittedName>
</protein>
<accession>F7Q1V5</accession>
<dbReference type="RefSeq" id="WP_008825238.1">
    <property type="nucleotide sequence ID" value="NZ_AFNU02000005.1"/>
</dbReference>
<keyword evidence="3" id="KW-1185">Reference proteome</keyword>
<sequence>MNWERFETYLNDKMKIENIPGVAVGVSINGKTVYKTGFGYKNVEANEPMTPDTICGIASITKSFTALAILMLEEEGLLFVKDPVINYLPEFEIKGIDNMSEIKVHHLLTHTTGLSPLERNEDLNKFSEHLDYIKSQSNDIIGKPGEKFNYCNDTFLLLGAIIEKLTGKLYRRHITDVLLNKLKMYRSTMSLEEIDKLDNVSTLYNLSPEQKELVQTSWLKLGNYEVGGGIRSTVTDLLKYGNLFVNKGYLNGERLISYENLKKMWDKHIKIADNSYYGNAFVITPDYNGLTLVDHGGGQPGVSSIFGFIPEKGIVITVLCNVKGIRVDHIWIKAINTVLDLPFESSRD</sequence>
<keyword evidence="2" id="KW-0378">Hydrolase</keyword>
<dbReference type="STRING" id="1033810.HLPCO_001761"/>
<dbReference type="InParanoid" id="F7Q1V5"/>
<dbReference type="InterPro" id="IPR012338">
    <property type="entry name" value="Beta-lactam/transpept-like"/>
</dbReference>
<dbReference type="Pfam" id="PF00144">
    <property type="entry name" value="Beta-lactamase"/>
    <property type="match status" value="1"/>
</dbReference>
<feature type="domain" description="Beta-lactamase-related" evidence="1">
    <location>
        <begin position="8"/>
        <end position="324"/>
    </location>
</feature>
<name>F7Q1V5_9MOLU</name>
<organism evidence="2 3">
    <name type="scientific">Haloplasma contractile SSD-17B</name>
    <dbReference type="NCBI Taxonomy" id="1033810"/>
    <lineage>
        <taxon>Bacteria</taxon>
        <taxon>Bacillati</taxon>
        <taxon>Mycoplasmatota</taxon>
        <taxon>Mollicutes</taxon>
        <taxon>Haloplasmatales</taxon>
        <taxon>Haloplasmataceae</taxon>
        <taxon>Haloplasma</taxon>
    </lineage>
</organism>
<reference evidence="2 3" key="1">
    <citation type="journal article" date="2011" name="J. Bacteriol.">
        <title>Genome sequence of Haloplasma contractile, an unusual contractile bacterium from a deep-sea anoxic brine lake.</title>
        <authorList>
            <person name="Antunes A."/>
            <person name="Alam I."/>
            <person name="El Dorry H."/>
            <person name="Siam R."/>
            <person name="Robertson A."/>
            <person name="Bajic V.B."/>
            <person name="Stingl U."/>
        </authorList>
    </citation>
    <scope>NUCLEOTIDE SEQUENCE [LARGE SCALE GENOMIC DNA]</scope>
    <source>
        <strain evidence="2 3">SSD-17B</strain>
    </source>
</reference>
<dbReference type="InterPro" id="IPR001466">
    <property type="entry name" value="Beta-lactam-related"/>
</dbReference>
<evidence type="ECO:0000313" key="3">
    <source>
        <dbReference type="Proteomes" id="UP000005707"/>
    </source>
</evidence>
<dbReference type="PANTHER" id="PTHR46825">
    <property type="entry name" value="D-ALANYL-D-ALANINE-CARBOXYPEPTIDASE/ENDOPEPTIDASE AMPH"/>
    <property type="match status" value="1"/>
</dbReference>
<dbReference type="GO" id="GO:0008800">
    <property type="term" value="F:beta-lactamase activity"/>
    <property type="evidence" value="ECO:0007669"/>
    <property type="project" value="UniProtKB-EC"/>
</dbReference>
<dbReference type="AlphaFoldDB" id="F7Q1V5"/>
<dbReference type="OrthoDB" id="5377431at2"/>
<comment type="caution">
    <text evidence="2">The sequence shown here is derived from an EMBL/GenBank/DDBJ whole genome shotgun (WGS) entry which is preliminary data.</text>
</comment>
<proteinExistence type="predicted"/>
<gene>
    <name evidence="2" type="ORF">HLPCO_001761</name>
</gene>
<dbReference type="EC" id="3.5.2.6" evidence="2"/>
<dbReference type="EMBL" id="AFNU02000005">
    <property type="protein sequence ID" value="ERJ12234.1"/>
    <property type="molecule type" value="Genomic_DNA"/>
</dbReference>
<evidence type="ECO:0000259" key="1">
    <source>
        <dbReference type="Pfam" id="PF00144"/>
    </source>
</evidence>
<dbReference type="Gene3D" id="3.40.710.10">
    <property type="entry name" value="DD-peptidase/beta-lactamase superfamily"/>
    <property type="match status" value="1"/>
</dbReference>
<evidence type="ECO:0000313" key="2">
    <source>
        <dbReference type="EMBL" id="ERJ12234.1"/>
    </source>
</evidence>